<feature type="domain" description="EngA-type G" evidence="12">
    <location>
        <begin position="177"/>
        <end position="352"/>
    </location>
</feature>
<dbReference type="InterPro" id="IPR015946">
    <property type="entry name" value="KH_dom-like_a/b"/>
</dbReference>
<keyword evidence="6 9" id="KW-0342">GTP-binding</keyword>
<dbReference type="PANTHER" id="PTHR43834">
    <property type="entry name" value="GTPASE DER"/>
    <property type="match status" value="1"/>
</dbReference>
<dbReference type="InterPro" id="IPR016484">
    <property type="entry name" value="GTPase_Der"/>
</dbReference>
<evidence type="ECO:0000256" key="7">
    <source>
        <dbReference type="ARBA" id="ARBA00032345"/>
    </source>
</evidence>
<dbReference type="Pfam" id="PF14714">
    <property type="entry name" value="KH_dom-like"/>
    <property type="match status" value="1"/>
</dbReference>
<dbReference type="GO" id="GO:0043022">
    <property type="term" value="F:ribosome binding"/>
    <property type="evidence" value="ECO:0007669"/>
    <property type="project" value="TreeGrafter"/>
</dbReference>
<dbReference type="RefSeq" id="WP_128745071.1">
    <property type="nucleotide sequence ID" value="NZ_CP035281.1"/>
</dbReference>
<dbReference type="HAMAP" id="MF_00195">
    <property type="entry name" value="GTPase_Der"/>
    <property type="match status" value="1"/>
</dbReference>
<evidence type="ECO:0000256" key="11">
    <source>
        <dbReference type="RuleBase" id="RU004481"/>
    </source>
</evidence>
<name>A0A410PTX2_9FIRM</name>
<keyword evidence="5 9" id="KW-0547">Nucleotide-binding</keyword>
<dbReference type="FunFam" id="3.40.50.300:FF:000040">
    <property type="entry name" value="GTPase Der"/>
    <property type="match status" value="1"/>
</dbReference>
<dbReference type="FunFam" id="3.30.300.20:FF:000004">
    <property type="entry name" value="GTPase Der"/>
    <property type="match status" value="1"/>
</dbReference>
<dbReference type="CDD" id="cd01894">
    <property type="entry name" value="EngA1"/>
    <property type="match status" value="1"/>
</dbReference>
<evidence type="ECO:0000256" key="6">
    <source>
        <dbReference type="ARBA" id="ARBA00023134"/>
    </source>
</evidence>
<evidence type="ECO:0000256" key="10">
    <source>
        <dbReference type="PROSITE-ProRule" id="PRU01049"/>
    </source>
</evidence>
<dbReference type="InterPro" id="IPR032859">
    <property type="entry name" value="KH_dom-like"/>
</dbReference>
<feature type="binding site" evidence="9">
    <location>
        <begin position="295"/>
        <end position="298"/>
    </location>
    <ligand>
        <name>GTP</name>
        <dbReference type="ChEBI" id="CHEBI:37565"/>
        <label>2</label>
    </ligand>
</feature>
<keyword evidence="14" id="KW-1185">Reference proteome</keyword>
<proteinExistence type="inferred from homology"/>
<dbReference type="PANTHER" id="PTHR43834:SF6">
    <property type="entry name" value="GTPASE DER"/>
    <property type="match status" value="1"/>
</dbReference>
<dbReference type="InterPro" id="IPR031166">
    <property type="entry name" value="G_ENGA"/>
</dbReference>
<dbReference type="AlphaFoldDB" id="A0A410PTX2"/>
<feature type="binding site" evidence="9">
    <location>
        <begin position="230"/>
        <end position="234"/>
    </location>
    <ligand>
        <name>GTP</name>
        <dbReference type="ChEBI" id="CHEBI:37565"/>
        <label>2</label>
    </ligand>
</feature>
<feature type="binding site" evidence="9">
    <location>
        <begin position="10"/>
        <end position="17"/>
    </location>
    <ligand>
        <name>GTP</name>
        <dbReference type="ChEBI" id="CHEBI:37565"/>
        <label>1</label>
    </ligand>
</feature>
<dbReference type="Gene3D" id="3.30.300.20">
    <property type="match status" value="1"/>
</dbReference>
<keyword evidence="4 11" id="KW-0677">Repeat</keyword>
<evidence type="ECO:0000256" key="5">
    <source>
        <dbReference type="ARBA" id="ARBA00022741"/>
    </source>
</evidence>
<dbReference type="CDD" id="cd01895">
    <property type="entry name" value="EngA2"/>
    <property type="match status" value="1"/>
</dbReference>
<dbReference type="PROSITE" id="PS51712">
    <property type="entry name" value="G_ENGA"/>
    <property type="match status" value="2"/>
</dbReference>
<comment type="subunit">
    <text evidence="9">Associates with the 50S ribosomal subunit.</text>
</comment>
<dbReference type="GO" id="GO:0005525">
    <property type="term" value="F:GTP binding"/>
    <property type="evidence" value="ECO:0007669"/>
    <property type="project" value="UniProtKB-UniRule"/>
</dbReference>
<evidence type="ECO:0000313" key="14">
    <source>
        <dbReference type="Proteomes" id="UP000287601"/>
    </source>
</evidence>
<dbReference type="OrthoDB" id="9805918at2"/>
<dbReference type="FunFam" id="3.40.50.300:FF:000057">
    <property type="entry name" value="GTPase Der"/>
    <property type="match status" value="1"/>
</dbReference>
<evidence type="ECO:0000256" key="8">
    <source>
        <dbReference type="ARBA" id="ARBA00053470"/>
    </source>
</evidence>
<evidence type="ECO:0000256" key="1">
    <source>
        <dbReference type="ARBA" id="ARBA00008279"/>
    </source>
</evidence>
<dbReference type="SUPFAM" id="SSF52540">
    <property type="entry name" value="P-loop containing nucleoside triphosphate hydrolases"/>
    <property type="match status" value="2"/>
</dbReference>
<comment type="function">
    <text evidence="8 9 11">GTPase that plays an essential role in the late steps of ribosome biogenesis.</text>
</comment>
<evidence type="ECO:0000256" key="9">
    <source>
        <dbReference type="HAMAP-Rule" id="MF_00195"/>
    </source>
</evidence>
<dbReference type="NCBIfam" id="TIGR00231">
    <property type="entry name" value="small_GTP"/>
    <property type="match status" value="2"/>
</dbReference>
<feature type="binding site" evidence="9">
    <location>
        <begin position="183"/>
        <end position="190"/>
    </location>
    <ligand>
        <name>GTP</name>
        <dbReference type="ChEBI" id="CHEBI:37565"/>
        <label>2</label>
    </ligand>
</feature>
<dbReference type="PIRSF" id="PIRSF006485">
    <property type="entry name" value="GTP-binding_EngA"/>
    <property type="match status" value="1"/>
</dbReference>
<sequence>MSKPLVAVVGRPNVGKSTFFNRVVGRRVSIVEDTPGVTRDRIYAEAEWCGTHFALIDTGGIEPNTSDVILSQMREQAEIAMETSDIILFMVDGKDGLTHADAEVAGMLRRTGKPVLVVANKIDNPKNLPDHFYDFYELGLGEVIPISSANMLGLGDALDRIVESFPEGEFTEDEDITKIAVIGKPNVGKSSLINKLVGENRVIVSNIAGTTRDSIDTPFQWGGEDFILIDTAGIRRKSKVTENIERYSVIRAVAAIERCDVCLLMIDAVEGITEQDKKIAGVAHEAGKGIMVVVNKWDLLEKDNHTMKNFEKEIQKELPFMAYAPAVFISVLTGQRVENVMVTVKSIAETRAMRVPTGQLNSLIADATMLQPPPSDKGKHLKIYYATQVGVKPPLFSFQINKKDLMHFSYARYLENRIRDAYGFKGTSLKFVFREKGEKED</sequence>
<gene>
    <name evidence="9" type="primary">der</name>
    <name evidence="13" type="ORF">EQM06_03795</name>
</gene>
<dbReference type="KEGG" id="amij:EQM06_03795"/>
<organism evidence="13 14">
    <name type="scientific">Aminipila luticellarii</name>
    <dbReference type="NCBI Taxonomy" id="2507160"/>
    <lineage>
        <taxon>Bacteria</taxon>
        <taxon>Bacillati</taxon>
        <taxon>Bacillota</taxon>
        <taxon>Clostridia</taxon>
        <taxon>Peptostreptococcales</taxon>
        <taxon>Anaerovoracaceae</taxon>
        <taxon>Aminipila</taxon>
    </lineage>
</organism>
<comment type="similarity">
    <text evidence="1 9 10 11">Belongs to the TRAFAC class TrmE-Era-EngA-EngB-Septin-like GTPase superfamily. EngA (Der) GTPase family.</text>
</comment>
<feature type="domain" description="EngA-type G" evidence="12">
    <location>
        <begin position="4"/>
        <end position="169"/>
    </location>
</feature>
<reference evidence="13 14" key="1">
    <citation type="submission" date="2019-01" db="EMBL/GenBank/DDBJ databases">
        <title>Draft genomes of a novel of Aminipila strains.</title>
        <authorList>
            <person name="Ma S."/>
        </authorList>
    </citation>
    <scope>NUCLEOTIDE SEQUENCE [LARGE SCALE GENOMIC DNA]</scope>
    <source>
        <strain evidence="14">JN-39</strain>
    </source>
</reference>
<dbReference type="PRINTS" id="PR00326">
    <property type="entry name" value="GTP1OBG"/>
</dbReference>
<evidence type="ECO:0000256" key="3">
    <source>
        <dbReference type="ARBA" id="ARBA00022517"/>
    </source>
</evidence>
<evidence type="ECO:0000256" key="2">
    <source>
        <dbReference type="ARBA" id="ARBA00020953"/>
    </source>
</evidence>
<feature type="binding site" evidence="9">
    <location>
        <begin position="57"/>
        <end position="61"/>
    </location>
    <ligand>
        <name>GTP</name>
        <dbReference type="ChEBI" id="CHEBI:37565"/>
        <label>1</label>
    </ligand>
</feature>
<dbReference type="InterPro" id="IPR006073">
    <property type="entry name" value="GTP-bd"/>
</dbReference>
<dbReference type="InterPro" id="IPR005225">
    <property type="entry name" value="Small_GTP-bd"/>
</dbReference>
<evidence type="ECO:0000259" key="12">
    <source>
        <dbReference type="PROSITE" id="PS51712"/>
    </source>
</evidence>
<dbReference type="Proteomes" id="UP000287601">
    <property type="component" value="Chromosome"/>
</dbReference>
<dbReference type="GO" id="GO:0042254">
    <property type="term" value="P:ribosome biogenesis"/>
    <property type="evidence" value="ECO:0007669"/>
    <property type="project" value="UniProtKB-KW"/>
</dbReference>
<dbReference type="EMBL" id="CP035281">
    <property type="protein sequence ID" value="QAT42421.1"/>
    <property type="molecule type" value="Genomic_DNA"/>
</dbReference>
<feature type="binding site" evidence="9">
    <location>
        <begin position="120"/>
        <end position="123"/>
    </location>
    <ligand>
        <name>GTP</name>
        <dbReference type="ChEBI" id="CHEBI:37565"/>
        <label>1</label>
    </ligand>
</feature>
<evidence type="ECO:0000313" key="13">
    <source>
        <dbReference type="EMBL" id="QAT42421.1"/>
    </source>
</evidence>
<protein>
    <recommendedName>
        <fullName evidence="2 9">GTPase Der</fullName>
    </recommendedName>
    <alternativeName>
        <fullName evidence="7 9">GTP-binding protein EngA</fullName>
    </alternativeName>
</protein>
<dbReference type="NCBIfam" id="TIGR03594">
    <property type="entry name" value="GTPase_EngA"/>
    <property type="match status" value="1"/>
</dbReference>
<dbReference type="Gene3D" id="3.40.50.300">
    <property type="entry name" value="P-loop containing nucleotide triphosphate hydrolases"/>
    <property type="match status" value="2"/>
</dbReference>
<dbReference type="Pfam" id="PF01926">
    <property type="entry name" value="MMR_HSR1"/>
    <property type="match status" value="2"/>
</dbReference>
<keyword evidence="3 9" id="KW-0690">Ribosome biogenesis</keyword>
<accession>A0A410PTX2</accession>
<dbReference type="InterPro" id="IPR027417">
    <property type="entry name" value="P-loop_NTPase"/>
</dbReference>
<evidence type="ECO:0000256" key="4">
    <source>
        <dbReference type="ARBA" id="ARBA00022737"/>
    </source>
</evidence>